<keyword evidence="3" id="KW-1185">Reference proteome</keyword>
<proteinExistence type="predicted"/>
<organism evidence="2 3">
    <name type="scientific">Brachybacterium endophyticum</name>
    <dbReference type="NCBI Taxonomy" id="2182385"/>
    <lineage>
        <taxon>Bacteria</taxon>
        <taxon>Bacillati</taxon>
        <taxon>Actinomycetota</taxon>
        <taxon>Actinomycetes</taxon>
        <taxon>Micrococcales</taxon>
        <taxon>Dermabacteraceae</taxon>
        <taxon>Brachybacterium</taxon>
    </lineage>
</organism>
<name>A0A2U2RK96_9MICO</name>
<dbReference type="AlphaFoldDB" id="A0A2U2RK96"/>
<evidence type="ECO:0000313" key="3">
    <source>
        <dbReference type="Proteomes" id="UP000245590"/>
    </source>
</evidence>
<protein>
    <submittedName>
        <fullName evidence="2">Uncharacterized protein</fullName>
    </submittedName>
</protein>
<evidence type="ECO:0000256" key="1">
    <source>
        <dbReference type="SAM" id="MobiDB-lite"/>
    </source>
</evidence>
<evidence type="ECO:0000313" key="2">
    <source>
        <dbReference type="EMBL" id="PWH06280.1"/>
    </source>
</evidence>
<gene>
    <name evidence="2" type="ORF">DEO23_04650</name>
</gene>
<dbReference type="Proteomes" id="UP000245590">
    <property type="component" value="Unassembled WGS sequence"/>
</dbReference>
<dbReference type="RefSeq" id="WP_109274873.1">
    <property type="nucleotide sequence ID" value="NZ_QFKX01000002.1"/>
</dbReference>
<reference evidence="2 3" key="1">
    <citation type="submission" date="2018-05" db="EMBL/GenBank/DDBJ databases">
        <title>Brachybacterium sp. M1HQ-2T, whole genome shotgun sequence.</title>
        <authorList>
            <person name="Tuo L."/>
        </authorList>
    </citation>
    <scope>NUCLEOTIDE SEQUENCE [LARGE SCALE GENOMIC DNA]</scope>
    <source>
        <strain evidence="2 3">M1HQ-2</strain>
    </source>
</reference>
<accession>A0A2U2RK96</accession>
<feature type="region of interest" description="Disordered" evidence="1">
    <location>
        <begin position="1"/>
        <end position="25"/>
    </location>
</feature>
<comment type="caution">
    <text evidence="2">The sequence shown here is derived from an EMBL/GenBank/DDBJ whole genome shotgun (WGS) entry which is preliminary data.</text>
</comment>
<dbReference type="EMBL" id="QFKX01000002">
    <property type="protein sequence ID" value="PWH06280.1"/>
    <property type="molecule type" value="Genomic_DNA"/>
</dbReference>
<dbReference type="OrthoDB" id="4700192at2"/>
<sequence length="419" mass="45747">MGEGEGAGEPSVKGDAASAPEPGSKARIANEAGVVSALTRGPRGLRTLLEFAIRSEQAALRHPDSIGPLDHLVDDASHHRDDSSVAMLYTSDGRRAIAPPPPDPPLARIAEAVDDIPLAEPMEHLLRRCVADAVTTARYWQGMDGRDVVAATPPVREALIRVAEHLASSPVVQAWFDDADPGRQHLTRWDGEEPTTIHDPPGYEENARRALLEQRADWDSSLTGGSGIWWTTPSPRLESTTGQFSDGAPMRLWLEEDDFGYESADAQRIATTQGRRILEVRSQQDWVDLCRRHPLEPRRGRRGNWHACTGEAGPWMMPDWSSVAEVADGAHLSLGAYLDLAGRAVPVEGITARHTRLGRPRTALTLVAGWHPDATYWFHDPPAPVGDPEPWRFVDTDDGPDGLEWMRAGDAGGFRTVGS</sequence>